<dbReference type="InterPro" id="IPR014721">
    <property type="entry name" value="Ribsml_uS5_D2-typ_fold_subgr"/>
</dbReference>
<proteinExistence type="predicted"/>
<feature type="domain" description="Translation elongation factor EFG/EF2" evidence="4">
    <location>
        <begin position="5"/>
        <end position="107"/>
    </location>
</feature>
<dbReference type="SUPFAM" id="SSF54211">
    <property type="entry name" value="Ribosomal protein S5 domain 2-like"/>
    <property type="match status" value="1"/>
</dbReference>
<dbReference type="Pfam" id="PF03764">
    <property type="entry name" value="EFG_IV"/>
    <property type="match status" value="1"/>
</dbReference>
<evidence type="ECO:0000313" key="6">
    <source>
        <dbReference type="Proteomes" id="UP001432039"/>
    </source>
</evidence>
<keyword evidence="2" id="KW-0342">GTP-binding</keyword>
<dbReference type="InterPro" id="IPR005517">
    <property type="entry name" value="Transl_elong_EFG/EF2_IV"/>
</dbReference>
<dbReference type="Proteomes" id="UP001432039">
    <property type="component" value="Chromosome"/>
</dbReference>
<evidence type="ECO:0000256" key="1">
    <source>
        <dbReference type="ARBA" id="ARBA00022741"/>
    </source>
</evidence>
<dbReference type="RefSeq" id="WP_328961612.1">
    <property type="nucleotide sequence ID" value="NZ_CP108090.1"/>
</dbReference>
<organism evidence="5 6">
    <name type="scientific">Streptomyces virginiae</name>
    <name type="common">Streptomyces cinnamonensis</name>
    <dbReference type="NCBI Taxonomy" id="1961"/>
    <lineage>
        <taxon>Bacteria</taxon>
        <taxon>Bacillati</taxon>
        <taxon>Actinomycetota</taxon>
        <taxon>Actinomycetes</taxon>
        <taxon>Kitasatosporales</taxon>
        <taxon>Streptomycetaceae</taxon>
        <taxon>Streptomyces</taxon>
    </lineage>
</organism>
<dbReference type="InterPro" id="IPR020568">
    <property type="entry name" value="Ribosomal_Su5_D2-typ_SF"/>
</dbReference>
<gene>
    <name evidence="5" type="ORF">OG517_13165</name>
</gene>
<name>A0ABZ1TBD6_STRVG</name>
<evidence type="ECO:0000259" key="4">
    <source>
        <dbReference type="SMART" id="SM00889"/>
    </source>
</evidence>
<keyword evidence="1" id="KW-0547">Nucleotide-binding</keyword>
<dbReference type="EMBL" id="CP108090">
    <property type="protein sequence ID" value="WUQ12308.1"/>
    <property type="molecule type" value="Genomic_DNA"/>
</dbReference>
<feature type="region of interest" description="Disordered" evidence="3">
    <location>
        <begin position="105"/>
        <end position="133"/>
    </location>
</feature>
<accession>A0ABZ1TBD6</accession>
<sequence>MTGLPVSVPGVSARVVMQTGCGPYAYIVVDFEPPGADGESEFLHTAPQERLPHEFLPAVFEGIREGLGGVAARVRVTDGGFHEVDSRDDGYRLAGLYAGRAALAGAGLGPPPENQGRQITVSWPGKPRPTPQA</sequence>
<dbReference type="Gene3D" id="3.30.230.10">
    <property type="match status" value="1"/>
</dbReference>
<evidence type="ECO:0000256" key="2">
    <source>
        <dbReference type="ARBA" id="ARBA00023134"/>
    </source>
</evidence>
<evidence type="ECO:0000256" key="3">
    <source>
        <dbReference type="SAM" id="MobiDB-lite"/>
    </source>
</evidence>
<evidence type="ECO:0000313" key="5">
    <source>
        <dbReference type="EMBL" id="WUQ12308.1"/>
    </source>
</evidence>
<dbReference type="SMART" id="SM00889">
    <property type="entry name" value="EFG_IV"/>
    <property type="match status" value="1"/>
</dbReference>
<keyword evidence="6" id="KW-1185">Reference proteome</keyword>
<reference evidence="5" key="1">
    <citation type="submission" date="2022-10" db="EMBL/GenBank/DDBJ databases">
        <title>The complete genomes of actinobacterial strains from the NBC collection.</title>
        <authorList>
            <person name="Joergensen T.S."/>
            <person name="Alvarez Arevalo M."/>
            <person name="Sterndorff E.B."/>
            <person name="Faurdal D."/>
            <person name="Vuksanovic O."/>
            <person name="Mourched A.-S."/>
            <person name="Charusanti P."/>
            <person name="Shaw S."/>
            <person name="Blin K."/>
            <person name="Weber T."/>
        </authorList>
    </citation>
    <scope>NUCLEOTIDE SEQUENCE</scope>
    <source>
        <strain evidence="5">NBC_00248</strain>
    </source>
</reference>
<protein>
    <recommendedName>
        <fullName evidence="4">Translation elongation factor EFG/EF2 domain-containing protein</fullName>
    </recommendedName>
</protein>